<comment type="caution">
    <text evidence="1">The sequence shown here is derived from an EMBL/GenBank/DDBJ whole genome shotgun (WGS) entry which is preliminary data.</text>
</comment>
<dbReference type="OrthoDB" id="4554729at2"/>
<dbReference type="STRING" id="980561.A1359_15870"/>
<reference evidence="1 2" key="1">
    <citation type="submission" date="2016-03" db="EMBL/GenBank/DDBJ databases">
        <authorList>
            <person name="Ploux O."/>
        </authorList>
    </citation>
    <scope>NUCLEOTIDE SEQUENCE [LARGE SCALE GENOMIC DNA]</scope>
    <source>
        <strain evidence="1 2">R-45370</strain>
    </source>
</reference>
<accession>A0A177MYS4</accession>
<gene>
    <name evidence="1" type="ORF">A1359_15870</name>
</gene>
<sequence length="273" mass="31028">MFNNRFYGTKTQSPLDNDALHRLAPSVFAETKHESRKETYKFIPTINIVEALRDEGFLPVYASESRVRDESKKGFAKHLLRFRQHDGFSTVGEVKPEIVLLNSHDGTSSYQLSAGLYRLVCSNGMIVADGQIDCIRVRHSGNVINNVIEGTYKIVTETPRALEHMDAMRGLNLTRDEQAIFAEAAKGLRWDADEANVKNDELLRPRRDADRSPDLWTTFNVLQEKLLKGGVEVQNKETKRSQRAREVKGVSENVRLNKAIWTLAEEMRKLKAA</sequence>
<dbReference type="RefSeq" id="WP_066986762.1">
    <property type="nucleotide sequence ID" value="NZ_LUUI01000150.1"/>
</dbReference>
<dbReference type="InterPro" id="IPR026325">
    <property type="entry name" value="DUF932"/>
</dbReference>
<protein>
    <recommendedName>
        <fullName evidence="3">DUF945 domain-containing protein</fullName>
    </recommendedName>
</protein>
<dbReference type="Proteomes" id="UP000078476">
    <property type="component" value="Unassembled WGS sequence"/>
</dbReference>
<dbReference type="AlphaFoldDB" id="A0A177MYS4"/>
<evidence type="ECO:0000313" key="1">
    <source>
        <dbReference type="EMBL" id="OAI10735.1"/>
    </source>
</evidence>
<dbReference type="Pfam" id="PF06067">
    <property type="entry name" value="DUF932"/>
    <property type="match status" value="1"/>
</dbReference>
<proteinExistence type="predicted"/>
<evidence type="ECO:0008006" key="3">
    <source>
        <dbReference type="Google" id="ProtNLM"/>
    </source>
</evidence>
<organism evidence="1 2">
    <name type="scientific">Methylomonas lenta</name>
    <dbReference type="NCBI Taxonomy" id="980561"/>
    <lineage>
        <taxon>Bacteria</taxon>
        <taxon>Pseudomonadati</taxon>
        <taxon>Pseudomonadota</taxon>
        <taxon>Gammaproteobacteria</taxon>
        <taxon>Methylococcales</taxon>
        <taxon>Methylococcaceae</taxon>
        <taxon>Methylomonas</taxon>
    </lineage>
</organism>
<evidence type="ECO:0000313" key="2">
    <source>
        <dbReference type="Proteomes" id="UP000078476"/>
    </source>
</evidence>
<name>A0A177MYS4_9GAMM</name>
<keyword evidence="2" id="KW-1185">Reference proteome</keyword>
<dbReference type="EMBL" id="LUUI01000150">
    <property type="protein sequence ID" value="OAI10735.1"/>
    <property type="molecule type" value="Genomic_DNA"/>
</dbReference>